<comment type="caution">
    <text evidence="2">Lacks conserved residue(s) required for the propagation of feature annotation.</text>
</comment>
<evidence type="ECO:0000313" key="5">
    <source>
        <dbReference type="Ensembl" id="ENSCSAVP00000015334.1"/>
    </source>
</evidence>
<dbReference type="Pfam" id="PF00092">
    <property type="entry name" value="VWA"/>
    <property type="match status" value="1"/>
</dbReference>
<accession>H2ZCL8</accession>
<protein>
    <submittedName>
        <fullName evidence="5">Uncharacterized protein</fullName>
    </submittedName>
</protein>
<dbReference type="PANTHER" id="PTHR24020:SF87">
    <property type="entry name" value="COLLAGEN ALPHA-1(VI) CHAIN-LIKE"/>
    <property type="match status" value="1"/>
</dbReference>
<dbReference type="InterPro" id="IPR035976">
    <property type="entry name" value="Sushi/SCR/CCP_sf"/>
</dbReference>
<feature type="domain" description="VWFA" evidence="3">
    <location>
        <begin position="24"/>
        <end position="204"/>
    </location>
</feature>
<dbReference type="GeneTree" id="ENSGT00940000165024"/>
<dbReference type="STRING" id="51511.ENSCSAVP00000015334"/>
<dbReference type="InterPro" id="IPR002035">
    <property type="entry name" value="VWF_A"/>
</dbReference>
<dbReference type="InParanoid" id="H2ZCL8"/>
<dbReference type="SUPFAM" id="SSF57535">
    <property type="entry name" value="Complement control module/SCR domain"/>
    <property type="match status" value="3"/>
</dbReference>
<dbReference type="SMART" id="SM00032">
    <property type="entry name" value="CCP"/>
    <property type="match status" value="3"/>
</dbReference>
<dbReference type="Proteomes" id="UP000007875">
    <property type="component" value="Unassembled WGS sequence"/>
</dbReference>
<keyword evidence="1 2" id="KW-1015">Disulfide bond</keyword>
<evidence type="ECO:0000259" key="3">
    <source>
        <dbReference type="PROSITE" id="PS50234"/>
    </source>
</evidence>
<reference evidence="5" key="3">
    <citation type="submission" date="2025-09" db="UniProtKB">
        <authorList>
            <consortium name="Ensembl"/>
        </authorList>
    </citation>
    <scope>IDENTIFICATION</scope>
</reference>
<keyword evidence="6" id="KW-1185">Reference proteome</keyword>
<dbReference type="eggNOG" id="KOG4297">
    <property type="taxonomic scope" value="Eukaryota"/>
</dbReference>
<dbReference type="Gene3D" id="2.10.70.10">
    <property type="entry name" value="Complement Module, domain 1"/>
    <property type="match status" value="3"/>
</dbReference>
<dbReference type="InterPro" id="IPR050525">
    <property type="entry name" value="ECM_Assembly_Org"/>
</dbReference>
<evidence type="ECO:0000313" key="6">
    <source>
        <dbReference type="Proteomes" id="UP000007875"/>
    </source>
</evidence>
<dbReference type="eggNOG" id="KOG3544">
    <property type="taxonomic scope" value="Eukaryota"/>
</dbReference>
<dbReference type="Pfam" id="PF00084">
    <property type="entry name" value="Sushi"/>
    <property type="match status" value="3"/>
</dbReference>
<evidence type="ECO:0000259" key="4">
    <source>
        <dbReference type="PROSITE" id="PS50923"/>
    </source>
</evidence>
<dbReference type="Ensembl" id="ENSCSAVT00000015510.1">
    <property type="protein sequence ID" value="ENSCSAVP00000015334.1"/>
    <property type="gene ID" value="ENSCSAVG00000008997.1"/>
</dbReference>
<dbReference type="SUPFAM" id="SSF53300">
    <property type="entry name" value="vWA-like"/>
    <property type="match status" value="1"/>
</dbReference>
<evidence type="ECO:0000256" key="2">
    <source>
        <dbReference type="PROSITE-ProRule" id="PRU00302"/>
    </source>
</evidence>
<feature type="disulfide bond" evidence="2">
    <location>
        <begin position="309"/>
        <end position="336"/>
    </location>
</feature>
<feature type="domain" description="Sushi" evidence="4">
    <location>
        <begin position="339"/>
        <end position="404"/>
    </location>
</feature>
<keyword evidence="2" id="KW-0768">Sushi</keyword>
<reference evidence="5" key="2">
    <citation type="submission" date="2025-08" db="UniProtKB">
        <authorList>
            <consortium name="Ensembl"/>
        </authorList>
    </citation>
    <scope>IDENTIFICATION</scope>
</reference>
<sequence>MSDNVWDQAPPCCTRNCPPYAEMDMVMVLDSSSSVKKHNWATLKTFGKSVINAFEMTGDTTRLAAFRYNNLVDTKTQILLNQHISDKPGFIASYDKILYKGHGTLTGQALRHAKDVILASANGNRPGVKDVVLTITDGRSHDDVFAISNELRQMGVLTYVVGIKPGNGKQLNLTQLNWIAGSSDHLFMANAGFSGLTTSFAAKIGLSICTNPCRTVVAPDCLPARVDPLNGAISCTNANKARSVCTSTCNPGYNLIGPPSTICNFAGNWTQPPAICEVMQCSPIQTDPAHGHVTCTDTNNVGSECTFTCDAGYHLTGQNKTTCGTNTLWSNDPPVCVKIKCHPQQSDPLNGNVTCTDSNNEGSQCDFQCNEGYVRVGAASSTCQDDGNGDSEGAWSATAPTCERITCVPPHQTPVDGIMTCTDTNNYGSKCDFNCTAGHVL</sequence>
<name>H2ZCL8_CIOSA</name>
<dbReference type="SMART" id="SM00327">
    <property type="entry name" value="VWA"/>
    <property type="match status" value="1"/>
</dbReference>
<feature type="domain" description="Sushi" evidence="4">
    <location>
        <begin position="219"/>
        <end position="278"/>
    </location>
</feature>
<feature type="domain" description="Sushi" evidence="4">
    <location>
        <begin position="279"/>
        <end position="338"/>
    </location>
</feature>
<evidence type="ECO:0000256" key="1">
    <source>
        <dbReference type="ARBA" id="ARBA00023157"/>
    </source>
</evidence>
<proteinExistence type="predicted"/>
<dbReference type="Gene3D" id="3.40.50.410">
    <property type="entry name" value="von Willebrand factor, type A domain"/>
    <property type="match status" value="1"/>
</dbReference>
<reference evidence="6" key="1">
    <citation type="submission" date="2003-08" db="EMBL/GenBank/DDBJ databases">
        <authorList>
            <person name="Birren B."/>
            <person name="Nusbaum C."/>
            <person name="Abebe A."/>
            <person name="Abouelleil A."/>
            <person name="Adekoya E."/>
            <person name="Ait-zahra M."/>
            <person name="Allen N."/>
            <person name="Allen T."/>
            <person name="An P."/>
            <person name="Anderson M."/>
            <person name="Anderson S."/>
            <person name="Arachchi H."/>
            <person name="Armbruster J."/>
            <person name="Bachantsang P."/>
            <person name="Baldwin J."/>
            <person name="Barry A."/>
            <person name="Bayul T."/>
            <person name="Blitshsteyn B."/>
            <person name="Bloom T."/>
            <person name="Blye J."/>
            <person name="Boguslavskiy L."/>
            <person name="Borowsky M."/>
            <person name="Boukhgalter B."/>
            <person name="Brunache A."/>
            <person name="Butler J."/>
            <person name="Calixte N."/>
            <person name="Calvo S."/>
            <person name="Camarata J."/>
            <person name="Campo K."/>
            <person name="Chang J."/>
            <person name="Cheshatsang Y."/>
            <person name="Citroen M."/>
            <person name="Collymore A."/>
            <person name="Considine T."/>
            <person name="Cook A."/>
            <person name="Cooke P."/>
            <person name="Corum B."/>
            <person name="Cuomo C."/>
            <person name="David R."/>
            <person name="Dawoe T."/>
            <person name="Degray S."/>
            <person name="Dodge S."/>
            <person name="Dooley K."/>
            <person name="Dorje P."/>
            <person name="Dorjee K."/>
            <person name="Dorris L."/>
            <person name="Duffey N."/>
            <person name="Dupes A."/>
            <person name="Elkins T."/>
            <person name="Engels R."/>
            <person name="Erickson J."/>
            <person name="Farina A."/>
            <person name="Faro S."/>
            <person name="Ferreira P."/>
            <person name="Fischer H."/>
            <person name="Fitzgerald M."/>
            <person name="Foley K."/>
            <person name="Gage D."/>
            <person name="Galagan J."/>
            <person name="Gearin G."/>
            <person name="Gnerre S."/>
            <person name="Gnirke A."/>
            <person name="Goyette A."/>
            <person name="Graham J."/>
            <person name="Grandbois E."/>
            <person name="Gyaltsen K."/>
            <person name="Hafez N."/>
            <person name="Hagopian D."/>
            <person name="Hagos B."/>
            <person name="Hall J."/>
            <person name="Hatcher B."/>
            <person name="Heller A."/>
            <person name="Higgins H."/>
            <person name="Honan T."/>
            <person name="Horn A."/>
            <person name="Houde N."/>
            <person name="Hughes L."/>
            <person name="Hulme W."/>
            <person name="Husby E."/>
            <person name="Iliev I."/>
            <person name="Jaffe D."/>
            <person name="Jones C."/>
            <person name="Kamal M."/>
            <person name="Kamat A."/>
            <person name="Kamvysselis M."/>
            <person name="Karlsson E."/>
            <person name="Kells C."/>
            <person name="Kieu A."/>
            <person name="Kisner P."/>
            <person name="Kodira C."/>
            <person name="Kulbokas E."/>
            <person name="Labutti K."/>
            <person name="Lama D."/>
            <person name="Landers T."/>
            <person name="Leger J."/>
            <person name="Levine S."/>
            <person name="Lewis D."/>
            <person name="Lewis T."/>
            <person name="Lindblad-toh K."/>
            <person name="Liu X."/>
            <person name="Lokyitsang T."/>
            <person name="Lokyitsang Y."/>
            <person name="Lucien O."/>
            <person name="Lui A."/>
            <person name="Ma L.J."/>
            <person name="Mabbitt R."/>
            <person name="Macdonald J."/>
            <person name="Maclean C."/>
            <person name="Major J."/>
            <person name="Manning J."/>
            <person name="Marabella R."/>
            <person name="Maru K."/>
            <person name="Matthews C."/>
            <person name="Mauceli E."/>
            <person name="Mccarthy M."/>
            <person name="Mcdonough S."/>
            <person name="Mcghee T."/>
            <person name="Meldrim J."/>
            <person name="Meneus L."/>
            <person name="Mesirov J."/>
            <person name="Mihalev A."/>
            <person name="Mihova T."/>
            <person name="Mikkelsen T."/>
            <person name="Mlenga V."/>
            <person name="Moru K."/>
            <person name="Mozes J."/>
            <person name="Mulrain L."/>
            <person name="Munson G."/>
            <person name="Naylor J."/>
            <person name="Newes C."/>
            <person name="Nguyen C."/>
            <person name="Nguyen N."/>
            <person name="Nguyen T."/>
            <person name="Nicol R."/>
            <person name="Nielsen C."/>
            <person name="Nizzari M."/>
            <person name="Norbu C."/>
            <person name="Norbu N."/>
            <person name="O'donnell P."/>
            <person name="Okoawo O."/>
            <person name="O'leary S."/>
            <person name="Omotosho B."/>
            <person name="O'neill K."/>
            <person name="Osman S."/>
            <person name="Parker S."/>
            <person name="Perrin D."/>
            <person name="Phunkhang P."/>
            <person name="Piqani B."/>
            <person name="Purcell S."/>
            <person name="Rachupka T."/>
            <person name="Ramasamy U."/>
            <person name="Rameau R."/>
            <person name="Ray V."/>
            <person name="Raymond C."/>
            <person name="Retta R."/>
            <person name="Richardson S."/>
            <person name="Rise C."/>
            <person name="Rodriguez J."/>
            <person name="Rogers J."/>
            <person name="Rogov P."/>
            <person name="Rutman M."/>
            <person name="Schupbach R."/>
            <person name="Seaman C."/>
            <person name="Settipalli S."/>
            <person name="Sharpe T."/>
            <person name="Sheridan J."/>
            <person name="Sherpa N."/>
            <person name="Shi J."/>
            <person name="Smirnov S."/>
            <person name="Smith C."/>
            <person name="Sougnez C."/>
            <person name="Spencer B."/>
            <person name="Stalker J."/>
            <person name="Stange-thomann N."/>
            <person name="Stavropoulos S."/>
            <person name="Stetson K."/>
            <person name="Stone C."/>
            <person name="Stone S."/>
            <person name="Stubbs M."/>
            <person name="Talamas J."/>
            <person name="Tchuinga P."/>
            <person name="Tenzing P."/>
            <person name="Tesfaye S."/>
            <person name="Theodore J."/>
            <person name="Thoulutsang Y."/>
            <person name="Topham K."/>
            <person name="Towey S."/>
            <person name="Tsamla T."/>
            <person name="Tsomo N."/>
            <person name="Vallee D."/>
            <person name="Vassiliev H."/>
            <person name="Venkataraman V."/>
            <person name="Vinson J."/>
            <person name="Vo A."/>
            <person name="Wade C."/>
            <person name="Wang S."/>
            <person name="Wangchuk T."/>
            <person name="Wangdi T."/>
            <person name="Whittaker C."/>
            <person name="Wilkinson J."/>
            <person name="Wu Y."/>
            <person name="Wyman D."/>
            <person name="Yadav S."/>
            <person name="Yang S."/>
            <person name="Yang X."/>
            <person name="Yeager S."/>
            <person name="Yee E."/>
            <person name="Young G."/>
            <person name="Zainoun J."/>
            <person name="Zembeck L."/>
            <person name="Zimmer A."/>
            <person name="Zody M."/>
            <person name="Lander E."/>
        </authorList>
    </citation>
    <scope>NUCLEOTIDE SEQUENCE [LARGE SCALE GENOMIC DNA]</scope>
</reference>
<dbReference type="PANTHER" id="PTHR24020">
    <property type="entry name" value="COLLAGEN ALPHA"/>
    <property type="match status" value="1"/>
</dbReference>
<feature type="disulfide bond" evidence="2">
    <location>
        <begin position="249"/>
        <end position="276"/>
    </location>
</feature>
<dbReference type="PROSITE" id="PS50923">
    <property type="entry name" value="SUSHI"/>
    <property type="match status" value="3"/>
</dbReference>
<dbReference type="AlphaFoldDB" id="H2ZCL8"/>
<dbReference type="OMA" id="RILVICQ"/>
<dbReference type="CDD" id="cd00033">
    <property type="entry name" value="CCP"/>
    <property type="match status" value="3"/>
</dbReference>
<dbReference type="HOGENOM" id="CLU_621953_0_0_1"/>
<organism evidence="5 6">
    <name type="scientific">Ciona savignyi</name>
    <name type="common">Pacific transparent sea squirt</name>
    <dbReference type="NCBI Taxonomy" id="51511"/>
    <lineage>
        <taxon>Eukaryota</taxon>
        <taxon>Metazoa</taxon>
        <taxon>Chordata</taxon>
        <taxon>Tunicata</taxon>
        <taxon>Ascidiacea</taxon>
        <taxon>Phlebobranchia</taxon>
        <taxon>Cionidae</taxon>
        <taxon>Ciona</taxon>
    </lineage>
</organism>
<dbReference type="PROSITE" id="PS50234">
    <property type="entry name" value="VWFA"/>
    <property type="match status" value="1"/>
</dbReference>
<dbReference type="InterPro" id="IPR036465">
    <property type="entry name" value="vWFA_dom_sf"/>
</dbReference>
<dbReference type="InterPro" id="IPR000436">
    <property type="entry name" value="Sushi_SCR_CCP_dom"/>
</dbReference>